<keyword evidence="2" id="KW-0238">DNA-binding</keyword>
<keyword evidence="6" id="KW-1185">Reference proteome</keyword>
<dbReference type="InterPro" id="IPR018356">
    <property type="entry name" value="Tscrpt_reg_HTH_DeoR_CS"/>
</dbReference>
<evidence type="ECO:0000313" key="6">
    <source>
        <dbReference type="Proteomes" id="UP000293638"/>
    </source>
</evidence>
<evidence type="ECO:0000256" key="1">
    <source>
        <dbReference type="ARBA" id="ARBA00023015"/>
    </source>
</evidence>
<dbReference type="PRINTS" id="PR00037">
    <property type="entry name" value="HTHLACR"/>
</dbReference>
<dbReference type="AlphaFoldDB" id="A0A4Q7NFZ7"/>
<dbReference type="RefSeq" id="WP_165400327.1">
    <property type="nucleotide sequence ID" value="NZ_SGXD01000004.1"/>
</dbReference>
<proteinExistence type="predicted"/>
<dbReference type="InterPro" id="IPR036388">
    <property type="entry name" value="WH-like_DNA-bd_sf"/>
</dbReference>
<dbReference type="InterPro" id="IPR036390">
    <property type="entry name" value="WH_DNA-bd_sf"/>
</dbReference>
<dbReference type="GO" id="GO:0003677">
    <property type="term" value="F:DNA binding"/>
    <property type="evidence" value="ECO:0007669"/>
    <property type="project" value="UniProtKB-KW"/>
</dbReference>
<dbReference type="PROSITE" id="PS51000">
    <property type="entry name" value="HTH_DEOR_2"/>
    <property type="match status" value="1"/>
</dbReference>
<keyword evidence="1" id="KW-0805">Transcription regulation</keyword>
<dbReference type="PANTHER" id="PTHR30363">
    <property type="entry name" value="HTH-TYPE TRANSCRIPTIONAL REGULATOR SRLR-RELATED"/>
    <property type="match status" value="1"/>
</dbReference>
<keyword evidence="3" id="KW-0804">Transcription</keyword>
<dbReference type="SUPFAM" id="SSF46785">
    <property type="entry name" value="Winged helix' DNA-binding domain"/>
    <property type="match status" value="1"/>
</dbReference>
<comment type="caution">
    <text evidence="5">The sequence shown here is derived from an EMBL/GenBank/DDBJ whole genome shotgun (WGS) entry which is preliminary data.</text>
</comment>
<dbReference type="SMART" id="SM00420">
    <property type="entry name" value="HTH_DEOR"/>
    <property type="match status" value="1"/>
</dbReference>
<organism evidence="5 6">
    <name type="scientific">Motilibacter rhizosphaerae</name>
    <dbReference type="NCBI Taxonomy" id="598652"/>
    <lineage>
        <taxon>Bacteria</taxon>
        <taxon>Bacillati</taxon>
        <taxon>Actinomycetota</taxon>
        <taxon>Actinomycetes</taxon>
        <taxon>Motilibacterales</taxon>
        <taxon>Motilibacteraceae</taxon>
        <taxon>Motilibacter</taxon>
    </lineage>
</organism>
<dbReference type="Pfam" id="PF08220">
    <property type="entry name" value="HTH_DeoR"/>
    <property type="match status" value="1"/>
</dbReference>
<reference evidence="5 6" key="1">
    <citation type="submission" date="2019-02" db="EMBL/GenBank/DDBJ databases">
        <title>Genomic Encyclopedia of Type Strains, Phase IV (KMG-IV): sequencing the most valuable type-strain genomes for metagenomic binning, comparative biology and taxonomic classification.</title>
        <authorList>
            <person name="Goeker M."/>
        </authorList>
    </citation>
    <scope>NUCLEOTIDE SEQUENCE [LARGE SCALE GENOMIC DNA]</scope>
    <source>
        <strain evidence="5 6">DSM 45622</strain>
    </source>
</reference>
<dbReference type="Gene3D" id="1.10.10.10">
    <property type="entry name" value="Winged helix-like DNA-binding domain superfamily/Winged helix DNA-binding domain"/>
    <property type="match status" value="1"/>
</dbReference>
<feature type="domain" description="HTH deoR-type" evidence="4">
    <location>
        <begin position="9"/>
        <end position="64"/>
    </location>
</feature>
<evidence type="ECO:0000313" key="5">
    <source>
        <dbReference type="EMBL" id="RZS82719.1"/>
    </source>
</evidence>
<dbReference type="Proteomes" id="UP000293638">
    <property type="component" value="Unassembled WGS sequence"/>
</dbReference>
<name>A0A4Q7NFZ7_9ACTN</name>
<dbReference type="PROSITE" id="PS00894">
    <property type="entry name" value="HTH_DEOR_1"/>
    <property type="match status" value="1"/>
</dbReference>
<evidence type="ECO:0000256" key="2">
    <source>
        <dbReference type="ARBA" id="ARBA00023125"/>
    </source>
</evidence>
<dbReference type="GO" id="GO:0003700">
    <property type="term" value="F:DNA-binding transcription factor activity"/>
    <property type="evidence" value="ECO:0007669"/>
    <property type="project" value="InterPro"/>
</dbReference>
<dbReference type="InterPro" id="IPR001034">
    <property type="entry name" value="DeoR_HTH"/>
</dbReference>
<dbReference type="EMBL" id="SGXD01000004">
    <property type="protein sequence ID" value="RZS82719.1"/>
    <property type="molecule type" value="Genomic_DNA"/>
</dbReference>
<dbReference type="InterPro" id="IPR050313">
    <property type="entry name" value="Carb_Metab_HTH_regulators"/>
</dbReference>
<dbReference type="PANTHER" id="PTHR30363:SF44">
    <property type="entry name" value="AGA OPERON TRANSCRIPTIONAL REPRESSOR-RELATED"/>
    <property type="match status" value="1"/>
</dbReference>
<gene>
    <name evidence="5" type="ORF">EV189_3114</name>
</gene>
<accession>A0A4Q7NFZ7</accession>
<protein>
    <submittedName>
        <fullName evidence="5">DeoR-like protein with HTH domain</fullName>
    </submittedName>
</protein>
<evidence type="ECO:0000259" key="4">
    <source>
        <dbReference type="PROSITE" id="PS51000"/>
    </source>
</evidence>
<evidence type="ECO:0000256" key="3">
    <source>
        <dbReference type="ARBA" id="ARBA00023163"/>
    </source>
</evidence>
<sequence>MPADDPLLPELRRRQIVRWLEREDAVTTRALAVHLGVSDLTIRRDLELLDREGALCRVHGGALSLRLAPLAPDRP</sequence>